<name>A0ABV0UN32_9TELE</name>
<reference evidence="1 2" key="1">
    <citation type="submission" date="2021-06" db="EMBL/GenBank/DDBJ databases">
        <authorList>
            <person name="Palmer J.M."/>
        </authorList>
    </citation>
    <scope>NUCLEOTIDE SEQUENCE [LARGE SCALE GENOMIC DNA]</scope>
    <source>
        <strain evidence="2">if_2019</strain>
        <tissue evidence="1">Muscle</tissue>
    </source>
</reference>
<evidence type="ECO:0000313" key="2">
    <source>
        <dbReference type="Proteomes" id="UP001482620"/>
    </source>
</evidence>
<gene>
    <name evidence="1" type="ORF">ILYODFUR_001532</name>
</gene>
<dbReference type="Proteomes" id="UP001482620">
    <property type="component" value="Unassembled WGS sequence"/>
</dbReference>
<keyword evidence="2" id="KW-1185">Reference proteome</keyword>
<organism evidence="1 2">
    <name type="scientific">Ilyodon furcidens</name>
    <name type="common">goldbreast splitfin</name>
    <dbReference type="NCBI Taxonomy" id="33524"/>
    <lineage>
        <taxon>Eukaryota</taxon>
        <taxon>Metazoa</taxon>
        <taxon>Chordata</taxon>
        <taxon>Craniata</taxon>
        <taxon>Vertebrata</taxon>
        <taxon>Euteleostomi</taxon>
        <taxon>Actinopterygii</taxon>
        <taxon>Neopterygii</taxon>
        <taxon>Teleostei</taxon>
        <taxon>Neoteleostei</taxon>
        <taxon>Acanthomorphata</taxon>
        <taxon>Ovalentaria</taxon>
        <taxon>Atherinomorphae</taxon>
        <taxon>Cyprinodontiformes</taxon>
        <taxon>Goodeidae</taxon>
        <taxon>Ilyodon</taxon>
    </lineage>
</organism>
<proteinExistence type="predicted"/>
<evidence type="ECO:0000313" key="1">
    <source>
        <dbReference type="EMBL" id="MEQ2246645.1"/>
    </source>
</evidence>
<sequence length="103" mass="12099">MVYEKYVMDVLQWVRSMKTAWKFCCLVLVKYEMFLPERTLFLFLQPQTKEDVLFFGLPQVASGHYNHSCIFPLSLSSGIYLLSKKDRVTFFLISQTVKTCLNV</sequence>
<protein>
    <submittedName>
        <fullName evidence="1">Uncharacterized protein</fullName>
    </submittedName>
</protein>
<comment type="caution">
    <text evidence="1">The sequence shown here is derived from an EMBL/GenBank/DDBJ whole genome shotgun (WGS) entry which is preliminary data.</text>
</comment>
<accession>A0ABV0UN32</accession>
<dbReference type="EMBL" id="JAHRIQ010081165">
    <property type="protein sequence ID" value="MEQ2246645.1"/>
    <property type="molecule type" value="Genomic_DNA"/>
</dbReference>